<dbReference type="Proteomes" id="UP000677152">
    <property type="component" value="Chromosome"/>
</dbReference>
<feature type="domain" description="Glycosyl transferase family 1" evidence="3">
    <location>
        <begin position="200"/>
        <end position="362"/>
    </location>
</feature>
<name>A0AA45L6L1_9PSEU</name>
<evidence type="ECO:0000256" key="2">
    <source>
        <dbReference type="ARBA" id="ARBA00022679"/>
    </source>
</evidence>
<keyword evidence="1 5" id="KW-0328">Glycosyltransferase</keyword>
<gene>
    <name evidence="5" type="ORF">KCV87_33720</name>
</gene>
<keyword evidence="2 5" id="KW-0808">Transferase</keyword>
<dbReference type="InterPro" id="IPR050194">
    <property type="entry name" value="Glycosyltransferase_grp1"/>
</dbReference>
<evidence type="ECO:0000259" key="3">
    <source>
        <dbReference type="Pfam" id="PF00534"/>
    </source>
</evidence>
<dbReference type="EMBL" id="CP073249">
    <property type="protein sequence ID" value="QUF04227.1"/>
    <property type="molecule type" value="Genomic_DNA"/>
</dbReference>
<dbReference type="Gene3D" id="3.40.50.2000">
    <property type="entry name" value="Glycogen Phosphorylase B"/>
    <property type="match status" value="2"/>
</dbReference>
<dbReference type="GO" id="GO:1901137">
    <property type="term" value="P:carbohydrate derivative biosynthetic process"/>
    <property type="evidence" value="ECO:0007669"/>
    <property type="project" value="UniProtKB-ARBA"/>
</dbReference>
<dbReference type="AlphaFoldDB" id="A0AA45L6L1"/>
<sequence length="397" mass="41931">MRISMVSEHANPLVAPGGVVSGARNVHVAELSTALARRGHEVVVHTRRTRVDQPDRARAPGGYEVVHVPAGPAEPAPEAELLPHTGPFARHLRRRWAISPPDLVHAHSWTSGLVALLGARGLAVPVVQTFHGLGGAERWHRGGGGVAVRVRTEQLICREVDGIVATSEEEAFELVGAGTPRALVSVVPFGVDTALFSRRREEEQQELPRRVVCAGSLVPRNGFADVISAMSGVPDAELVIAGGPVDVARDPEARRLVEHAGRCGVAGRVRLVGPVGRDAMPALLKSADAVVCAPWHEPFGLVPLEAMACGVPVVATSVGGLADSVVDGVTGRLVPPHDPRALAVALRALLADRTRQWAYGEAGVDRVRARYSWARVAEETERVYARAGVGTGLAEVG</sequence>
<dbReference type="Pfam" id="PF13439">
    <property type="entry name" value="Glyco_transf_4"/>
    <property type="match status" value="1"/>
</dbReference>
<evidence type="ECO:0000256" key="1">
    <source>
        <dbReference type="ARBA" id="ARBA00022676"/>
    </source>
</evidence>
<evidence type="ECO:0000313" key="5">
    <source>
        <dbReference type="EMBL" id="QUF04227.1"/>
    </source>
</evidence>
<evidence type="ECO:0000313" key="6">
    <source>
        <dbReference type="Proteomes" id="UP000677152"/>
    </source>
</evidence>
<dbReference type="PANTHER" id="PTHR45947">
    <property type="entry name" value="SULFOQUINOVOSYL TRANSFERASE SQD2"/>
    <property type="match status" value="1"/>
</dbReference>
<dbReference type="InterPro" id="IPR028098">
    <property type="entry name" value="Glyco_trans_4-like_N"/>
</dbReference>
<dbReference type="PANTHER" id="PTHR45947:SF3">
    <property type="entry name" value="SULFOQUINOVOSYL TRANSFERASE SQD2"/>
    <property type="match status" value="1"/>
</dbReference>
<reference evidence="5" key="1">
    <citation type="submission" date="2021-04" db="EMBL/GenBank/DDBJ databases">
        <title>Genomic sequence of Actinosynnema pretiosum subsp. pretiosum ATCC 31280 (C-14919).</title>
        <authorList>
            <person name="Bai L."/>
            <person name="Wang X."/>
            <person name="Xiao Y."/>
        </authorList>
    </citation>
    <scope>NUCLEOTIDE SEQUENCE</scope>
    <source>
        <strain evidence="5">ATCC 31280</strain>
    </source>
</reference>
<evidence type="ECO:0000259" key="4">
    <source>
        <dbReference type="Pfam" id="PF13439"/>
    </source>
</evidence>
<dbReference type="Pfam" id="PF00534">
    <property type="entry name" value="Glycos_transf_1"/>
    <property type="match status" value="1"/>
</dbReference>
<proteinExistence type="predicted"/>
<accession>A0AA45L6L1</accession>
<protein>
    <submittedName>
        <fullName evidence="5">Glycosyltransferase</fullName>
        <ecNumber evidence="5">2.4.-.-</ecNumber>
    </submittedName>
</protein>
<dbReference type="SUPFAM" id="SSF53756">
    <property type="entry name" value="UDP-Glycosyltransferase/glycogen phosphorylase"/>
    <property type="match status" value="1"/>
</dbReference>
<organism evidence="5 6">
    <name type="scientific">Actinosynnema pretiosum subsp. pretiosum</name>
    <dbReference type="NCBI Taxonomy" id="103721"/>
    <lineage>
        <taxon>Bacteria</taxon>
        <taxon>Bacillati</taxon>
        <taxon>Actinomycetota</taxon>
        <taxon>Actinomycetes</taxon>
        <taxon>Pseudonocardiales</taxon>
        <taxon>Pseudonocardiaceae</taxon>
        <taxon>Actinosynnema</taxon>
    </lineage>
</organism>
<dbReference type="GO" id="GO:0016758">
    <property type="term" value="F:hexosyltransferase activity"/>
    <property type="evidence" value="ECO:0007669"/>
    <property type="project" value="TreeGrafter"/>
</dbReference>
<dbReference type="EC" id="2.4.-.-" evidence="5"/>
<feature type="domain" description="Glycosyltransferase subfamily 4-like N-terminal" evidence="4">
    <location>
        <begin position="26"/>
        <end position="194"/>
    </location>
</feature>
<dbReference type="InterPro" id="IPR001296">
    <property type="entry name" value="Glyco_trans_1"/>
</dbReference>